<evidence type="ECO:0000313" key="3">
    <source>
        <dbReference type="Proteomes" id="UP001055439"/>
    </source>
</evidence>
<evidence type="ECO:0000313" key="2">
    <source>
        <dbReference type="EMBL" id="URE04561.1"/>
    </source>
</evidence>
<organism evidence="2 3">
    <name type="scientific">Musa troglodytarum</name>
    <name type="common">fe'i banana</name>
    <dbReference type="NCBI Taxonomy" id="320322"/>
    <lineage>
        <taxon>Eukaryota</taxon>
        <taxon>Viridiplantae</taxon>
        <taxon>Streptophyta</taxon>
        <taxon>Embryophyta</taxon>
        <taxon>Tracheophyta</taxon>
        <taxon>Spermatophyta</taxon>
        <taxon>Magnoliopsida</taxon>
        <taxon>Liliopsida</taxon>
        <taxon>Zingiberales</taxon>
        <taxon>Musaceae</taxon>
        <taxon>Musa</taxon>
    </lineage>
</organism>
<protein>
    <submittedName>
        <fullName evidence="2">Plant calmodulin-binding domain</fullName>
    </submittedName>
</protein>
<sequence>MDKDSVSVNPIAKDGMKKHSTRAMITRGSSIPSTSKERPLPNYLRASTNSCHDFCKYGWKEPAFETDTKPLSVLRKLNNNLEKHSTGGRNTTVKQQIKEAFNWGKDCYWHITSFNQQGKDSISLSKSFY</sequence>
<dbReference type="EMBL" id="CP097507">
    <property type="protein sequence ID" value="URE04561.1"/>
    <property type="molecule type" value="Genomic_DNA"/>
</dbReference>
<dbReference type="AlphaFoldDB" id="A0A9E7FWX6"/>
<accession>A0A9E7FWX6</accession>
<dbReference type="OrthoDB" id="766386at2759"/>
<name>A0A9E7FWX6_9LILI</name>
<dbReference type="PANTHER" id="PTHR33349">
    <property type="entry name" value="EMB|CAB62594.1"/>
    <property type="match status" value="1"/>
</dbReference>
<gene>
    <name evidence="2" type="ORF">MUK42_34017</name>
</gene>
<dbReference type="PANTHER" id="PTHR33349:SF41">
    <property type="entry name" value="EMB|CAB62594.1"/>
    <property type="match status" value="1"/>
</dbReference>
<proteinExistence type="predicted"/>
<feature type="region of interest" description="Disordered" evidence="1">
    <location>
        <begin position="1"/>
        <end position="42"/>
    </location>
</feature>
<evidence type="ECO:0000256" key="1">
    <source>
        <dbReference type="SAM" id="MobiDB-lite"/>
    </source>
</evidence>
<keyword evidence="3" id="KW-1185">Reference proteome</keyword>
<reference evidence="2" key="1">
    <citation type="submission" date="2022-05" db="EMBL/GenBank/DDBJ databases">
        <title>The Musa troglodytarum L. genome provides insights into the mechanism of non-climacteric behaviour and enrichment of carotenoids.</title>
        <authorList>
            <person name="Wang J."/>
        </authorList>
    </citation>
    <scope>NUCLEOTIDE SEQUENCE</scope>
    <source>
        <tissue evidence="2">Leaf</tissue>
    </source>
</reference>
<dbReference type="Proteomes" id="UP001055439">
    <property type="component" value="Chromosome 5"/>
</dbReference>